<evidence type="ECO:0000259" key="1">
    <source>
        <dbReference type="PROSITE" id="PS51725"/>
    </source>
</evidence>
<dbReference type="GO" id="GO:0004497">
    <property type="term" value="F:monooxygenase activity"/>
    <property type="evidence" value="ECO:0007669"/>
    <property type="project" value="UniProtKB-KW"/>
</dbReference>
<proteinExistence type="predicted"/>
<dbReference type="SUPFAM" id="SSF54909">
    <property type="entry name" value="Dimeric alpha+beta barrel"/>
    <property type="match status" value="1"/>
</dbReference>
<dbReference type="OrthoDB" id="1494517at2"/>
<dbReference type="PROSITE" id="PS51725">
    <property type="entry name" value="ABM"/>
    <property type="match status" value="1"/>
</dbReference>
<protein>
    <submittedName>
        <fullName evidence="2">Antibiotic biosynthesis monooxygenase</fullName>
    </submittedName>
</protein>
<dbReference type="InterPro" id="IPR007138">
    <property type="entry name" value="ABM_dom"/>
</dbReference>
<evidence type="ECO:0000313" key="3">
    <source>
        <dbReference type="Proteomes" id="UP000290365"/>
    </source>
</evidence>
<organism evidence="2 3">
    <name type="scientific">Ktedonosporobacter rubrisoli</name>
    <dbReference type="NCBI Taxonomy" id="2509675"/>
    <lineage>
        <taxon>Bacteria</taxon>
        <taxon>Bacillati</taxon>
        <taxon>Chloroflexota</taxon>
        <taxon>Ktedonobacteria</taxon>
        <taxon>Ktedonobacterales</taxon>
        <taxon>Ktedonosporobacteraceae</taxon>
        <taxon>Ktedonosporobacter</taxon>
    </lineage>
</organism>
<dbReference type="Gene3D" id="3.30.70.100">
    <property type="match status" value="1"/>
</dbReference>
<dbReference type="RefSeq" id="WP_129887659.1">
    <property type="nucleotide sequence ID" value="NZ_CP035758.1"/>
</dbReference>
<reference evidence="2 3" key="1">
    <citation type="submission" date="2019-01" db="EMBL/GenBank/DDBJ databases">
        <title>Ktedonosporobacter rubrisoli SCAWS-G2.</title>
        <authorList>
            <person name="Huang Y."/>
            <person name="Yan B."/>
        </authorList>
    </citation>
    <scope>NUCLEOTIDE SEQUENCE [LARGE SCALE GENOMIC DNA]</scope>
    <source>
        <strain evidence="2 3">SCAWS-G2</strain>
    </source>
</reference>
<dbReference type="Pfam" id="PF03992">
    <property type="entry name" value="ABM"/>
    <property type="match status" value="1"/>
</dbReference>
<evidence type="ECO:0000313" key="2">
    <source>
        <dbReference type="EMBL" id="QBD76664.1"/>
    </source>
</evidence>
<dbReference type="Proteomes" id="UP000290365">
    <property type="component" value="Chromosome"/>
</dbReference>
<keyword evidence="2" id="KW-0560">Oxidoreductase</keyword>
<dbReference type="AlphaFoldDB" id="A0A4P6JN26"/>
<feature type="domain" description="ABM" evidence="1">
    <location>
        <begin position="10"/>
        <end position="98"/>
    </location>
</feature>
<gene>
    <name evidence="2" type="ORF">EPA93_11880</name>
</gene>
<dbReference type="InterPro" id="IPR011008">
    <property type="entry name" value="Dimeric_a/b-barrel"/>
</dbReference>
<keyword evidence="3" id="KW-1185">Reference proteome</keyword>
<dbReference type="KEGG" id="kbs:EPA93_11880"/>
<keyword evidence="2" id="KW-0503">Monooxygenase</keyword>
<dbReference type="EMBL" id="CP035758">
    <property type="protein sequence ID" value="QBD76664.1"/>
    <property type="molecule type" value="Genomic_DNA"/>
</dbReference>
<accession>A0A4P6JN26</accession>
<sequence>MLITRDGNKVTLINVFDTKPEQQQALVDQWIEFTEEIKDEAGFIGAALHKSTDGTRVINYAHWQTDTNFEDFLKRHGEDFNRFNQNATQIDPHTYEVVYLYERANS</sequence>
<name>A0A4P6JN26_KTERU</name>